<dbReference type="Proteomes" id="UP001500635">
    <property type="component" value="Unassembled WGS sequence"/>
</dbReference>
<gene>
    <name evidence="1" type="ORF">GCM10023147_50890</name>
</gene>
<reference evidence="2" key="1">
    <citation type="journal article" date="2019" name="Int. J. Syst. Evol. Microbiol.">
        <title>The Global Catalogue of Microorganisms (GCM) 10K type strain sequencing project: providing services to taxonomists for standard genome sequencing and annotation.</title>
        <authorList>
            <consortium name="The Broad Institute Genomics Platform"/>
            <consortium name="The Broad Institute Genome Sequencing Center for Infectious Disease"/>
            <person name="Wu L."/>
            <person name="Ma J."/>
        </authorList>
    </citation>
    <scope>NUCLEOTIDE SEQUENCE [LARGE SCALE GENOMIC DNA]</scope>
    <source>
        <strain evidence="2">JCM 17688</strain>
    </source>
</reference>
<sequence>MTDTRKEFTDPRFSLEDRRLATNVAVFALEQMHENVPQQMRDFADGLVDDPGPLPKIPFPAPRRSRWQRLRARYGL</sequence>
<protein>
    <recommendedName>
        <fullName evidence="3">Acyl-CoA carboxylase epsilon subunit</fullName>
    </recommendedName>
</protein>
<organism evidence="1 2">
    <name type="scientific">Tsukamurella soli</name>
    <dbReference type="NCBI Taxonomy" id="644556"/>
    <lineage>
        <taxon>Bacteria</taxon>
        <taxon>Bacillati</taxon>
        <taxon>Actinomycetota</taxon>
        <taxon>Actinomycetes</taxon>
        <taxon>Mycobacteriales</taxon>
        <taxon>Tsukamurellaceae</taxon>
        <taxon>Tsukamurella</taxon>
    </lineage>
</organism>
<name>A0ABP8KI81_9ACTN</name>
<accession>A0ABP8KI81</accession>
<dbReference type="RefSeq" id="WP_345001635.1">
    <property type="nucleotide sequence ID" value="NZ_BAABFR010000168.1"/>
</dbReference>
<comment type="caution">
    <text evidence="1">The sequence shown here is derived from an EMBL/GenBank/DDBJ whole genome shotgun (WGS) entry which is preliminary data.</text>
</comment>
<keyword evidence="2" id="KW-1185">Reference proteome</keyword>
<proteinExistence type="predicted"/>
<dbReference type="EMBL" id="BAABFR010000168">
    <property type="protein sequence ID" value="GAA4407003.1"/>
    <property type="molecule type" value="Genomic_DNA"/>
</dbReference>
<evidence type="ECO:0008006" key="3">
    <source>
        <dbReference type="Google" id="ProtNLM"/>
    </source>
</evidence>
<evidence type="ECO:0000313" key="1">
    <source>
        <dbReference type="EMBL" id="GAA4407003.1"/>
    </source>
</evidence>
<evidence type="ECO:0000313" key="2">
    <source>
        <dbReference type="Proteomes" id="UP001500635"/>
    </source>
</evidence>